<feature type="compositionally biased region" description="Polar residues" evidence="1">
    <location>
        <begin position="333"/>
        <end position="343"/>
    </location>
</feature>
<dbReference type="AlphaFoldDB" id="A0A0B7B469"/>
<evidence type="ECO:0000313" key="3">
    <source>
        <dbReference type="EMBL" id="CEK87838.1"/>
    </source>
</evidence>
<feature type="region of interest" description="Disordered" evidence="1">
    <location>
        <begin position="333"/>
        <end position="376"/>
    </location>
</feature>
<gene>
    <name evidence="3" type="primary">ORF161652</name>
</gene>
<name>A0A0B7B469_9EUPU</name>
<feature type="non-terminal residue" evidence="3">
    <location>
        <position position="376"/>
    </location>
</feature>
<dbReference type="InterPro" id="IPR053076">
    <property type="entry name" value="WW_domain_protein"/>
</dbReference>
<dbReference type="PROSITE" id="PS50020">
    <property type="entry name" value="WW_DOMAIN_2"/>
    <property type="match status" value="1"/>
</dbReference>
<organism evidence="3">
    <name type="scientific">Arion vulgaris</name>
    <dbReference type="NCBI Taxonomy" id="1028688"/>
    <lineage>
        <taxon>Eukaryota</taxon>
        <taxon>Metazoa</taxon>
        <taxon>Spiralia</taxon>
        <taxon>Lophotrochozoa</taxon>
        <taxon>Mollusca</taxon>
        <taxon>Gastropoda</taxon>
        <taxon>Heterobranchia</taxon>
        <taxon>Euthyneura</taxon>
        <taxon>Panpulmonata</taxon>
        <taxon>Eupulmonata</taxon>
        <taxon>Stylommatophora</taxon>
        <taxon>Helicina</taxon>
        <taxon>Arionoidea</taxon>
        <taxon>Arionidae</taxon>
        <taxon>Arion</taxon>
    </lineage>
</organism>
<dbReference type="SUPFAM" id="SSF51045">
    <property type="entry name" value="WW domain"/>
    <property type="match status" value="1"/>
</dbReference>
<dbReference type="Pfam" id="PF00397">
    <property type="entry name" value="WW"/>
    <property type="match status" value="1"/>
</dbReference>
<dbReference type="SMART" id="SM00456">
    <property type="entry name" value="WW"/>
    <property type="match status" value="1"/>
</dbReference>
<feature type="region of interest" description="Disordered" evidence="1">
    <location>
        <begin position="44"/>
        <end position="68"/>
    </location>
</feature>
<feature type="region of interest" description="Disordered" evidence="1">
    <location>
        <begin position="139"/>
        <end position="247"/>
    </location>
</feature>
<feature type="region of interest" description="Disordered" evidence="1">
    <location>
        <begin position="266"/>
        <end position="313"/>
    </location>
</feature>
<dbReference type="InterPro" id="IPR036020">
    <property type="entry name" value="WW_dom_sf"/>
</dbReference>
<feature type="compositionally biased region" description="Basic residues" evidence="1">
    <location>
        <begin position="208"/>
        <end position="227"/>
    </location>
</feature>
<evidence type="ECO:0000256" key="1">
    <source>
        <dbReference type="SAM" id="MobiDB-lite"/>
    </source>
</evidence>
<dbReference type="PANTHER" id="PTHR46697:SF1">
    <property type="entry name" value="FORMIN-BINDING PROTEIN 4"/>
    <property type="match status" value="1"/>
</dbReference>
<protein>
    <recommendedName>
        <fullName evidence="2">WW domain-containing protein</fullName>
    </recommendedName>
</protein>
<dbReference type="PANTHER" id="PTHR46697">
    <property type="entry name" value="FORMIN-BINDING PROTEIN 4"/>
    <property type="match status" value="1"/>
</dbReference>
<dbReference type="CDD" id="cd00201">
    <property type="entry name" value="WW"/>
    <property type="match status" value="1"/>
</dbReference>
<evidence type="ECO:0000259" key="2">
    <source>
        <dbReference type="PROSITE" id="PS50020"/>
    </source>
</evidence>
<dbReference type="Gene3D" id="2.20.70.10">
    <property type="match status" value="1"/>
</dbReference>
<feature type="compositionally biased region" description="Basic and acidic residues" evidence="1">
    <location>
        <begin position="228"/>
        <end position="238"/>
    </location>
</feature>
<feature type="compositionally biased region" description="Basic and acidic residues" evidence="1">
    <location>
        <begin position="360"/>
        <end position="376"/>
    </location>
</feature>
<feature type="compositionally biased region" description="Basic and acidic residues" evidence="1">
    <location>
        <begin position="295"/>
        <end position="312"/>
    </location>
</feature>
<feature type="non-terminal residue" evidence="3">
    <location>
        <position position="1"/>
    </location>
</feature>
<feature type="compositionally biased region" description="Polar residues" evidence="1">
    <location>
        <begin position="282"/>
        <end position="291"/>
    </location>
</feature>
<feature type="domain" description="WW" evidence="2">
    <location>
        <begin position="64"/>
        <end position="98"/>
    </location>
</feature>
<feature type="region of interest" description="Disordered" evidence="1">
    <location>
        <begin position="1"/>
        <end position="30"/>
    </location>
</feature>
<accession>A0A0B7B469</accession>
<reference evidence="3" key="1">
    <citation type="submission" date="2014-12" db="EMBL/GenBank/DDBJ databases">
        <title>Insight into the proteome of Arion vulgaris.</title>
        <authorList>
            <person name="Aradska J."/>
            <person name="Bulat T."/>
            <person name="Smidak R."/>
            <person name="Sarate P."/>
            <person name="Gangsoo J."/>
            <person name="Sialana F."/>
            <person name="Bilban M."/>
            <person name="Lubec G."/>
        </authorList>
    </citation>
    <scope>NUCLEOTIDE SEQUENCE</scope>
    <source>
        <tissue evidence="3">Skin</tissue>
    </source>
</reference>
<sequence>LDSDPHPVIPSEVVPDEPPKPIAKPAPSSSRYSMFVKGESEFVHSPQPVVEDSPAELKQEDFPEEPTTNWQMVQDEGTQYYYYWNTVTNEVTWEIPSEYTQFLLLHREYEEKIAKLSPEQLEKLKEKRCLMAAVKDSANKNSNVGTNSKHQVQPPTETRNISLSVSQSHDDKSHKVTHNSKPVSGPVREVSPSKSLSPHLEAGQDSRQHKHKKEKRSHHKKKHKRKHGDSNSDEDKQPTKSSDISQTVLHSEAAVASGYKFPSIVPYLSDQDDSDNDDSSQPLQGSVTVSVIQPKIKDSEAGPIQESEKTEPDVLTDSDIVITNDVAQLPLVSQTTETYTTSVLLPPPPPPPPEEDEPKEEQKQKDIQDIDKNIAH</sequence>
<dbReference type="EMBL" id="HACG01040973">
    <property type="protein sequence ID" value="CEK87838.1"/>
    <property type="molecule type" value="Transcribed_RNA"/>
</dbReference>
<dbReference type="InterPro" id="IPR001202">
    <property type="entry name" value="WW_dom"/>
</dbReference>
<feature type="compositionally biased region" description="Polar residues" evidence="1">
    <location>
        <begin position="139"/>
        <end position="167"/>
    </location>
</feature>
<proteinExistence type="predicted"/>